<dbReference type="Gene3D" id="3.40.50.720">
    <property type="entry name" value="NAD(P)-binding Rossmann-like Domain"/>
    <property type="match status" value="1"/>
</dbReference>
<dbReference type="SMART" id="SM00829">
    <property type="entry name" value="PKS_ER"/>
    <property type="match status" value="1"/>
</dbReference>
<accession>A0A516WZW0</accession>
<dbReference type="Gene3D" id="3.90.180.10">
    <property type="entry name" value="Medium-chain alcohol dehydrogenases, catalytic domain"/>
    <property type="match status" value="1"/>
</dbReference>
<reference evidence="4 5" key="1">
    <citation type="submission" date="2019-07" db="EMBL/GenBank/DDBJ databases">
        <title>Tomitella cavernea sp. nov., an actinomycete isolated from soil.</title>
        <authorList>
            <person name="Cheng J."/>
        </authorList>
    </citation>
    <scope>NUCLEOTIDE SEQUENCE [LARGE SCALE GENOMIC DNA]</scope>
    <source>
        <strain evidence="4 5">HY188</strain>
    </source>
</reference>
<dbReference type="InterPro" id="IPR020843">
    <property type="entry name" value="ER"/>
</dbReference>
<dbReference type="Pfam" id="PF00107">
    <property type="entry name" value="ADH_zinc_N"/>
    <property type="match status" value="1"/>
</dbReference>
<dbReference type="RefSeq" id="WP_143906013.1">
    <property type="nucleotide sequence ID" value="NZ_CP041765.1"/>
</dbReference>
<dbReference type="CDD" id="cd05276">
    <property type="entry name" value="p53_inducible_oxidoreductase"/>
    <property type="match status" value="1"/>
</dbReference>
<dbReference type="PANTHER" id="PTHR48106">
    <property type="entry name" value="QUINONE OXIDOREDUCTASE PIG3-RELATED"/>
    <property type="match status" value="1"/>
</dbReference>
<dbReference type="KEGG" id="toy:FO059_02285"/>
<dbReference type="InterPro" id="IPR011032">
    <property type="entry name" value="GroES-like_sf"/>
</dbReference>
<feature type="domain" description="Enoyl reductase (ER)" evidence="3">
    <location>
        <begin position="10"/>
        <end position="323"/>
    </location>
</feature>
<dbReference type="InterPro" id="IPR036291">
    <property type="entry name" value="NAD(P)-bd_dom_sf"/>
</dbReference>
<keyword evidence="1" id="KW-0521">NADP</keyword>
<dbReference type="InterPro" id="IPR013149">
    <property type="entry name" value="ADH-like_C"/>
</dbReference>
<dbReference type="PANTHER" id="PTHR48106:SF8">
    <property type="entry name" value="OS02G0805600 PROTEIN"/>
    <property type="match status" value="1"/>
</dbReference>
<dbReference type="AlphaFoldDB" id="A0A516WZW0"/>
<protein>
    <submittedName>
        <fullName evidence="4">NAD(P)H-quinone oxidoreductase</fullName>
    </submittedName>
</protein>
<dbReference type="GO" id="GO:0070402">
    <property type="term" value="F:NADPH binding"/>
    <property type="evidence" value="ECO:0007669"/>
    <property type="project" value="TreeGrafter"/>
</dbReference>
<dbReference type="EMBL" id="CP041765">
    <property type="protein sequence ID" value="QDQ96389.1"/>
    <property type="molecule type" value="Genomic_DNA"/>
</dbReference>
<dbReference type="OrthoDB" id="9780520at2"/>
<name>A0A516WZW0_9ACTN</name>
<dbReference type="InterPro" id="IPR013154">
    <property type="entry name" value="ADH-like_N"/>
</dbReference>
<evidence type="ECO:0000256" key="2">
    <source>
        <dbReference type="ARBA" id="ARBA00023002"/>
    </source>
</evidence>
<dbReference type="Proteomes" id="UP000317344">
    <property type="component" value="Chromosome"/>
</dbReference>
<organism evidence="4 5">
    <name type="scientific">Tomitella fengzijianii</name>
    <dbReference type="NCBI Taxonomy" id="2597660"/>
    <lineage>
        <taxon>Bacteria</taxon>
        <taxon>Bacillati</taxon>
        <taxon>Actinomycetota</taxon>
        <taxon>Actinomycetes</taxon>
        <taxon>Mycobacteriales</taxon>
        <taxon>Tomitella</taxon>
    </lineage>
</organism>
<dbReference type="GO" id="GO:0016651">
    <property type="term" value="F:oxidoreductase activity, acting on NAD(P)H"/>
    <property type="evidence" value="ECO:0007669"/>
    <property type="project" value="TreeGrafter"/>
</dbReference>
<dbReference type="SUPFAM" id="SSF51735">
    <property type="entry name" value="NAD(P)-binding Rossmann-fold domains"/>
    <property type="match status" value="1"/>
</dbReference>
<evidence type="ECO:0000313" key="5">
    <source>
        <dbReference type="Proteomes" id="UP000317344"/>
    </source>
</evidence>
<proteinExistence type="predicted"/>
<evidence type="ECO:0000256" key="1">
    <source>
        <dbReference type="ARBA" id="ARBA00022857"/>
    </source>
</evidence>
<sequence>MYAITLPSFGGPDAMRWAQVPDPVPGHGEVLVDVAASAVNRADLLQRQGHYPPPDGVSDVPGLECSGTIAELGAGVTGWEPGQRVCALLAGGGYAERVVVPTTQLMPVPDGVGLVDAAGIPEVACTVWSNVVMRAGLTAGRTLLVHGGSGGIGTHAIQVASALGATVATTAGSPDRLARCRELGAAIAVDHRTADFVAALREVGGADVILDNMGAKYLRKNLDALAPDGWLTIIGMQGGATGELPIGAMLAKRARVTAMGLRGRPLDGPGGKADIVREVTEHVLPMYADGRVRTVVHATVPMADAAEAHRLLESGGVFGKILLRCDADRASVEAP</sequence>
<reference evidence="4 5" key="2">
    <citation type="submission" date="2019-07" db="EMBL/GenBank/DDBJ databases">
        <authorList>
            <person name="Huang Y."/>
        </authorList>
    </citation>
    <scope>NUCLEOTIDE SEQUENCE [LARGE SCALE GENOMIC DNA]</scope>
    <source>
        <strain evidence="4 5">HY188</strain>
    </source>
</reference>
<keyword evidence="5" id="KW-1185">Reference proteome</keyword>
<gene>
    <name evidence="4" type="ORF">FO059_02285</name>
</gene>
<evidence type="ECO:0000259" key="3">
    <source>
        <dbReference type="SMART" id="SM00829"/>
    </source>
</evidence>
<dbReference type="InterPro" id="IPR014189">
    <property type="entry name" value="Quinone_OxRdtase_PIG3"/>
</dbReference>
<evidence type="ECO:0000313" key="4">
    <source>
        <dbReference type="EMBL" id="QDQ96389.1"/>
    </source>
</evidence>
<keyword evidence="2" id="KW-0560">Oxidoreductase</keyword>
<dbReference type="SUPFAM" id="SSF50129">
    <property type="entry name" value="GroES-like"/>
    <property type="match status" value="1"/>
</dbReference>
<dbReference type="NCBIfam" id="TIGR02824">
    <property type="entry name" value="quinone_pig3"/>
    <property type="match status" value="1"/>
</dbReference>
<dbReference type="Pfam" id="PF08240">
    <property type="entry name" value="ADH_N"/>
    <property type="match status" value="1"/>
</dbReference>